<dbReference type="PANTHER" id="PTHR21666">
    <property type="entry name" value="PEPTIDASE-RELATED"/>
    <property type="match status" value="1"/>
</dbReference>
<evidence type="ECO:0000256" key="4">
    <source>
        <dbReference type="ARBA" id="ARBA00022723"/>
    </source>
</evidence>
<dbReference type="InterPro" id="IPR011055">
    <property type="entry name" value="Dup_hybrid_motif"/>
</dbReference>
<evidence type="ECO:0000259" key="9">
    <source>
        <dbReference type="Pfam" id="PF01551"/>
    </source>
</evidence>
<gene>
    <name evidence="11" type="ORF">ACFS5J_08835</name>
</gene>
<keyword evidence="7" id="KW-0482">Metalloprotease</keyword>
<dbReference type="Pfam" id="PF19425">
    <property type="entry name" value="Csd3_N2"/>
    <property type="match status" value="1"/>
</dbReference>
<keyword evidence="3" id="KW-0645">Protease</keyword>
<organism evidence="11 12">
    <name type="scientific">Flavobacterium chuncheonense</name>
    <dbReference type="NCBI Taxonomy" id="2026653"/>
    <lineage>
        <taxon>Bacteria</taxon>
        <taxon>Pseudomonadati</taxon>
        <taxon>Bacteroidota</taxon>
        <taxon>Flavobacteriia</taxon>
        <taxon>Flavobacteriales</taxon>
        <taxon>Flavobacteriaceae</taxon>
        <taxon>Flavobacterium</taxon>
    </lineage>
</organism>
<keyword evidence="5" id="KW-0378">Hydrolase</keyword>
<dbReference type="InterPro" id="IPR016047">
    <property type="entry name" value="M23ase_b-sheet_dom"/>
</dbReference>
<evidence type="ECO:0000259" key="10">
    <source>
        <dbReference type="Pfam" id="PF19425"/>
    </source>
</evidence>
<dbReference type="Gene3D" id="2.70.70.10">
    <property type="entry name" value="Glucose Permease (Domain IIA)"/>
    <property type="match status" value="1"/>
</dbReference>
<evidence type="ECO:0000256" key="3">
    <source>
        <dbReference type="ARBA" id="ARBA00022670"/>
    </source>
</evidence>
<evidence type="ECO:0000313" key="11">
    <source>
        <dbReference type="EMBL" id="MFD2892113.1"/>
    </source>
</evidence>
<comment type="cofactor">
    <cofactor evidence="1">
        <name>Zn(2+)</name>
        <dbReference type="ChEBI" id="CHEBI:29105"/>
    </cofactor>
</comment>
<dbReference type="Proteomes" id="UP001597534">
    <property type="component" value="Unassembled WGS sequence"/>
</dbReference>
<keyword evidence="12" id="KW-1185">Reference proteome</keyword>
<feature type="signal peptide" evidence="8">
    <location>
        <begin position="1"/>
        <end position="23"/>
    </location>
</feature>
<dbReference type="Pfam" id="PF01551">
    <property type="entry name" value="Peptidase_M23"/>
    <property type="match status" value="1"/>
</dbReference>
<comment type="subcellular location">
    <subcellularLocation>
        <location evidence="2">Cell envelope</location>
    </subcellularLocation>
</comment>
<evidence type="ECO:0000313" key="12">
    <source>
        <dbReference type="Proteomes" id="UP001597534"/>
    </source>
</evidence>
<dbReference type="PROSITE" id="PS51257">
    <property type="entry name" value="PROKAR_LIPOPROTEIN"/>
    <property type="match status" value="1"/>
</dbReference>
<reference evidence="12" key="1">
    <citation type="journal article" date="2019" name="Int. J. Syst. Evol. Microbiol.">
        <title>The Global Catalogue of Microorganisms (GCM) 10K type strain sequencing project: providing services to taxonomists for standard genome sequencing and annotation.</title>
        <authorList>
            <consortium name="The Broad Institute Genomics Platform"/>
            <consortium name="The Broad Institute Genome Sequencing Center for Infectious Disease"/>
            <person name="Wu L."/>
            <person name="Ma J."/>
        </authorList>
    </citation>
    <scope>NUCLEOTIDE SEQUENCE [LARGE SCALE GENOMIC DNA]</scope>
    <source>
        <strain evidence="12">KCTC 22671</strain>
    </source>
</reference>
<evidence type="ECO:0000256" key="7">
    <source>
        <dbReference type="ARBA" id="ARBA00023049"/>
    </source>
</evidence>
<dbReference type="PANTHER" id="PTHR21666:SF288">
    <property type="entry name" value="CELL DIVISION PROTEIN YTFB"/>
    <property type="match status" value="1"/>
</dbReference>
<proteinExistence type="predicted"/>
<dbReference type="InterPro" id="IPR050570">
    <property type="entry name" value="Cell_wall_metabolism_enzyme"/>
</dbReference>
<protein>
    <submittedName>
        <fullName evidence="11">Peptidoglycan DD-metalloendopeptidase family protein</fullName>
    </submittedName>
</protein>
<keyword evidence="4" id="KW-0479">Metal-binding</keyword>
<evidence type="ECO:0000256" key="5">
    <source>
        <dbReference type="ARBA" id="ARBA00022801"/>
    </source>
</evidence>
<evidence type="ECO:0000256" key="1">
    <source>
        <dbReference type="ARBA" id="ARBA00001947"/>
    </source>
</evidence>
<accession>A0ABW5YM24</accession>
<dbReference type="Gene3D" id="3.10.450.350">
    <property type="match status" value="1"/>
</dbReference>
<feature type="domain" description="M23ase beta-sheet core" evidence="9">
    <location>
        <begin position="284"/>
        <end position="378"/>
    </location>
</feature>
<keyword evidence="6" id="KW-0862">Zinc</keyword>
<dbReference type="InterPro" id="IPR045834">
    <property type="entry name" value="Csd3_N2"/>
</dbReference>
<dbReference type="EMBL" id="JBHUPC010000013">
    <property type="protein sequence ID" value="MFD2892113.1"/>
    <property type="molecule type" value="Genomic_DNA"/>
</dbReference>
<name>A0ABW5YM24_9FLAO</name>
<dbReference type="CDD" id="cd12797">
    <property type="entry name" value="M23_peptidase"/>
    <property type="match status" value="1"/>
</dbReference>
<evidence type="ECO:0000256" key="8">
    <source>
        <dbReference type="SAM" id="SignalP"/>
    </source>
</evidence>
<evidence type="ECO:0000256" key="2">
    <source>
        <dbReference type="ARBA" id="ARBA00004196"/>
    </source>
</evidence>
<comment type="caution">
    <text evidence="11">The sequence shown here is derived from an EMBL/GenBank/DDBJ whole genome shotgun (WGS) entry which is preliminary data.</text>
</comment>
<dbReference type="SUPFAM" id="SSF51261">
    <property type="entry name" value="Duplicated hybrid motif"/>
    <property type="match status" value="1"/>
</dbReference>
<dbReference type="RefSeq" id="WP_379811742.1">
    <property type="nucleotide sequence ID" value="NZ_JBHUPC010000013.1"/>
</dbReference>
<feature type="domain" description="Csd3-like second N-terminal" evidence="10">
    <location>
        <begin position="149"/>
        <end position="271"/>
    </location>
</feature>
<sequence>MKGKLKYLALAFLSLVLLVSCNSNDKKQTKKAAVQVEKKEPIVKEFGLIFNDFIVHKDTIKSGDTFGTMMQNYILPDSINVHQLTEKVRDSFNLRGIKIGKPYLLFFDKKQKDHLKAFVYVKDQINYTLIDLRDTIAVYNKQKPTSIRKRTIAAEIEGSLSATLDREGVSASLAPRLAGVYAYSIDFFKIQKGDRFAVTLYEKFIEDTIYAGIERVESTYFRHRGNDYFAFPYKLKSEQKEYSYYDELGKGLKSMFLKAPLDYYRISSAFSGKRFHPVQKRWKAHNGTDYAAPHGTPIKATATGVVEKAGYTSGNGNYVKIRHNGTYSTQYLHMSKILVKRGQHVAQGQIIGKVGSTGLATGPHVCYRFWKNGIQVDPRRQKLPNTEPMGNADKEKYLEYIKPYKRELDSILAVKFKNNDSNIN</sequence>
<keyword evidence="8" id="KW-0732">Signal</keyword>
<evidence type="ECO:0000256" key="6">
    <source>
        <dbReference type="ARBA" id="ARBA00022833"/>
    </source>
</evidence>
<feature type="chain" id="PRO_5045694606" evidence="8">
    <location>
        <begin position="24"/>
        <end position="424"/>
    </location>
</feature>